<sequence>MQLASRRAGAALVLAAALGLTLAISPDASAGPAVPTAKPHDPAWQVTDLGHGRYQVSWTSPKVLPTTSDRPTITGDGLAFGTPTVGADGRTVSAVVTAPSAPSPADLDVVLSGDRLDEPGFDPDADGSSTKAPHRATTPLAAPDPGTPGSYDVTTSDYTWPSVKVPGMRKPIEMVGHVVEPVLDAPTGPRPLVLFLHGRHGVCYDPSDPDSFGGRGWPCKAPYAEIPSQLGYDYIQRLLASQGYTTVSVRVNGINAQDYRLDDGGADARATIVQAHLDGWVDLAAEHHVDMDQVVLVGHSRGGEGVDRASIQIPASAPYRIAGQVLIAPTDFAAHTAPYVPTVTLLPYCDGDVFDLQGQKFTDVARDLVPGDTSLKSSVMVMGANHNFFNTEWTPGISAAPSFDDWGGDPDATCGSDNPGRLSADGQQAVGKAYVAGAVHLFTGDDDYLPMFDGSPVTVPSIGDAQVLTHAIGGGRDTRRPGIEARPTIPSGDGDARLCNGVTSYSSGSFAYCGRHAGEYVTPDWSGQGDRVPTRKFLDFSWDATGATGGLRFDEPLDLSADRLELRTLVDPALGDPDLRVRISDSAGGSAVLEPVPGTEAKPLPLVDFGTKIWAEAVVVDASSATGVDLTDVTAVDLVAGSEHGHVWVADVSAAPSTLPAEQAARAPKVSIEPLRVDEGTGGTKVLRVPYTIAGAVTQPSKFVAFTAGQVRGQTQRLVVDVAPGQTGGTIPIEYVADDLDGPDQITSIALWPLRGVATDDYLASATVVDDDAAPAVHVEPVSPSVREGHPVEIRVRIDGARSDTTYVAAQVVRGRGEPLRGADVPAGWLTKHATGSESRKPLYRLNAYLSGRLRPGASELVLSVPTRKDGVQEGREYLDLRVQVGDRRPVTRRVSVLDAR</sequence>
<evidence type="ECO:0000256" key="2">
    <source>
        <dbReference type="SAM" id="SignalP"/>
    </source>
</evidence>
<evidence type="ECO:0008006" key="5">
    <source>
        <dbReference type="Google" id="ProtNLM"/>
    </source>
</evidence>
<proteinExistence type="predicted"/>
<dbReference type="InterPro" id="IPR029058">
    <property type="entry name" value="AB_hydrolase_fold"/>
</dbReference>
<gene>
    <name evidence="3" type="ORF">GCM10022242_25570</name>
</gene>
<accession>A0ABP7IND2</accession>
<feature type="region of interest" description="Disordered" evidence="1">
    <location>
        <begin position="61"/>
        <end position="81"/>
    </location>
</feature>
<dbReference type="Gene3D" id="3.40.50.1820">
    <property type="entry name" value="alpha/beta hydrolase"/>
    <property type="match status" value="1"/>
</dbReference>
<feature type="signal peptide" evidence="2">
    <location>
        <begin position="1"/>
        <end position="30"/>
    </location>
</feature>
<dbReference type="RefSeq" id="WP_344775982.1">
    <property type="nucleotide sequence ID" value="NZ_BAABAH010000008.1"/>
</dbReference>
<dbReference type="Proteomes" id="UP001501821">
    <property type="component" value="Unassembled WGS sequence"/>
</dbReference>
<comment type="caution">
    <text evidence="3">The sequence shown here is derived from an EMBL/GenBank/DDBJ whole genome shotgun (WGS) entry which is preliminary data.</text>
</comment>
<organism evidence="3 4">
    <name type="scientific">Nocardioides panacisoli</name>
    <dbReference type="NCBI Taxonomy" id="627624"/>
    <lineage>
        <taxon>Bacteria</taxon>
        <taxon>Bacillati</taxon>
        <taxon>Actinomycetota</taxon>
        <taxon>Actinomycetes</taxon>
        <taxon>Propionibacteriales</taxon>
        <taxon>Nocardioidaceae</taxon>
        <taxon>Nocardioides</taxon>
    </lineage>
</organism>
<name>A0ABP7IND2_9ACTN</name>
<evidence type="ECO:0000313" key="3">
    <source>
        <dbReference type="EMBL" id="GAA3822900.1"/>
    </source>
</evidence>
<feature type="region of interest" description="Disordered" evidence="1">
    <location>
        <begin position="113"/>
        <end position="150"/>
    </location>
</feature>
<evidence type="ECO:0000313" key="4">
    <source>
        <dbReference type="Proteomes" id="UP001501821"/>
    </source>
</evidence>
<reference evidence="4" key="1">
    <citation type="journal article" date="2019" name="Int. J. Syst. Evol. Microbiol.">
        <title>The Global Catalogue of Microorganisms (GCM) 10K type strain sequencing project: providing services to taxonomists for standard genome sequencing and annotation.</title>
        <authorList>
            <consortium name="The Broad Institute Genomics Platform"/>
            <consortium name="The Broad Institute Genome Sequencing Center for Infectious Disease"/>
            <person name="Wu L."/>
            <person name="Ma J."/>
        </authorList>
    </citation>
    <scope>NUCLEOTIDE SEQUENCE [LARGE SCALE GENOMIC DNA]</scope>
    <source>
        <strain evidence="4">JCM 16953</strain>
    </source>
</reference>
<protein>
    <recommendedName>
        <fullName evidence="5">Secreted protein</fullName>
    </recommendedName>
</protein>
<feature type="compositionally biased region" description="Polar residues" evidence="1">
    <location>
        <begin position="61"/>
        <end position="71"/>
    </location>
</feature>
<dbReference type="EMBL" id="BAABAH010000008">
    <property type="protein sequence ID" value="GAA3822900.1"/>
    <property type="molecule type" value="Genomic_DNA"/>
</dbReference>
<keyword evidence="2" id="KW-0732">Signal</keyword>
<feature type="chain" id="PRO_5046217625" description="Secreted protein" evidence="2">
    <location>
        <begin position="31"/>
        <end position="901"/>
    </location>
</feature>
<dbReference type="SUPFAM" id="SSF53474">
    <property type="entry name" value="alpha/beta-Hydrolases"/>
    <property type="match status" value="1"/>
</dbReference>
<keyword evidence="4" id="KW-1185">Reference proteome</keyword>
<evidence type="ECO:0000256" key="1">
    <source>
        <dbReference type="SAM" id="MobiDB-lite"/>
    </source>
</evidence>